<evidence type="ECO:0000256" key="7">
    <source>
        <dbReference type="ARBA" id="ARBA00023242"/>
    </source>
</evidence>
<keyword evidence="6" id="KW-0378">Hydrolase</keyword>
<keyword evidence="5" id="KW-0479">Metal-binding</keyword>
<dbReference type="GO" id="GO:0004518">
    <property type="term" value="F:nuclease activity"/>
    <property type="evidence" value="ECO:0007669"/>
    <property type="project" value="UniProtKB-KW"/>
</dbReference>
<dbReference type="Pfam" id="PF13359">
    <property type="entry name" value="DDE_Tnp_4"/>
    <property type="match status" value="1"/>
</dbReference>
<keyword evidence="4" id="KW-0540">Nuclease</keyword>
<comment type="similarity">
    <text evidence="3">Belongs to the HARBI1 family.</text>
</comment>
<dbReference type="GO" id="GO:0016787">
    <property type="term" value="F:hydrolase activity"/>
    <property type="evidence" value="ECO:0007669"/>
    <property type="project" value="UniProtKB-KW"/>
</dbReference>
<feature type="domain" description="DDE Tnp4" evidence="9">
    <location>
        <begin position="4"/>
        <end position="82"/>
    </location>
</feature>
<accession>A0ABD0MX22</accession>
<evidence type="ECO:0000313" key="11">
    <source>
        <dbReference type="Proteomes" id="UP001529510"/>
    </source>
</evidence>
<keyword evidence="7" id="KW-0539">Nucleus</keyword>
<dbReference type="PANTHER" id="PTHR22930">
    <property type="match status" value="1"/>
</dbReference>
<dbReference type="InterPro" id="IPR045249">
    <property type="entry name" value="HARBI1-like"/>
</dbReference>
<organism evidence="10 11">
    <name type="scientific">Cirrhinus mrigala</name>
    <name type="common">Mrigala</name>
    <dbReference type="NCBI Taxonomy" id="683832"/>
    <lineage>
        <taxon>Eukaryota</taxon>
        <taxon>Metazoa</taxon>
        <taxon>Chordata</taxon>
        <taxon>Craniata</taxon>
        <taxon>Vertebrata</taxon>
        <taxon>Euteleostomi</taxon>
        <taxon>Actinopterygii</taxon>
        <taxon>Neopterygii</taxon>
        <taxon>Teleostei</taxon>
        <taxon>Ostariophysi</taxon>
        <taxon>Cypriniformes</taxon>
        <taxon>Cyprinidae</taxon>
        <taxon>Labeoninae</taxon>
        <taxon>Labeonini</taxon>
        <taxon>Cirrhinus</taxon>
    </lineage>
</organism>
<dbReference type="PANTHER" id="PTHR22930:SF267">
    <property type="entry name" value="NUCLEASE HARBI1-RELATED"/>
    <property type="match status" value="1"/>
</dbReference>
<evidence type="ECO:0000256" key="1">
    <source>
        <dbReference type="ARBA" id="ARBA00001968"/>
    </source>
</evidence>
<protein>
    <recommendedName>
        <fullName evidence="9">DDE Tnp4 domain-containing protein</fullName>
    </recommendedName>
</protein>
<evidence type="ECO:0000313" key="10">
    <source>
        <dbReference type="EMBL" id="KAL0152628.1"/>
    </source>
</evidence>
<dbReference type="AlphaFoldDB" id="A0ABD0MX22"/>
<evidence type="ECO:0000256" key="2">
    <source>
        <dbReference type="ARBA" id="ARBA00004123"/>
    </source>
</evidence>
<evidence type="ECO:0000256" key="3">
    <source>
        <dbReference type="ARBA" id="ARBA00006958"/>
    </source>
</evidence>
<evidence type="ECO:0000256" key="5">
    <source>
        <dbReference type="ARBA" id="ARBA00022723"/>
    </source>
</evidence>
<comment type="cofactor">
    <cofactor evidence="1">
        <name>a divalent metal cation</name>
        <dbReference type="ChEBI" id="CHEBI:60240"/>
    </cofactor>
</comment>
<gene>
    <name evidence="10" type="ORF">M9458_052351</name>
</gene>
<keyword evidence="11" id="KW-1185">Reference proteome</keyword>
<sequence>MFYFSGDSGYPLRTWLLTPLTRPQTEQEQRYNEKHCRTRSVVKRTIGLLKGRWRCLDTSGGTVLYSPTKVCHIVVACAVLHNIAQKNGIPVPSNAHTEDNEPNPGPPNAVHNAMAIQRLPALSYQHSVDDDDDDDDALDCAQDGVAWAFDDGGTLDVGGGTQDAGGGTQDGGGGTQDGGGGGT</sequence>
<feature type="region of interest" description="Disordered" evidence="8">
    <location>
        <begin position="151"/>
        <end position="183"/>
    </location>
</feature>
<dbReference type="GO" id="GO:0005634">
    <property type="term" value="C:nucleus"/>
    <property type="evidence" value="ECO:0007669"/>
    <property type="project" value="UniProtKB-SubCell"/>
</dbReference>
<evidence type="ECO:0000256" key="8">
    <source>
        <dbReference type="SAM" id="MobiDB-lite"/>
    </source>
</evidence>
<feature type="compositionally biased region" description="Gly residues" evidence="8">
    <location>
        <begin position="155"/>
        <end position="183"/>
    </location>
</feature>
<feature type="region of interest" description="Disordered" evidence="8">
    <location>
        <begin position="90"/>
        <end position="110"/>
    </location>
</feature>
<reference evidence="10 11" key="1">
    <citation type="submission" date="2024-05" db="EMBL/GenBank/DDBJ databases">
        <title>Genome sequencing and assembly of Indian major carp, Cirrhinus mrigala (Hamilton, 1822).</title>
        <authorList>
            <person name="Mohindra V."/>
            <person name="Chowdhury L.M."/>
            <person name="Lal K."/>
            <person name="Jena J.K."/>
        </authorList>
    </citation>
    <scope>NUCLEOTIDE SEQUENCE [LARGE SCALE GENOMIC DNA]</scope>
    <source>
        <strain evidence="10">CM1030</strain>
        <tissue evidence="10">Blood</tissue>
    </source>
</reference>
<evidence type="ECO:0000256" key="4">
    <source>
        <dbReference type="ARBA" id="ARBA00022722"/>
    </source>
</evidence>
<comment type="subcellular location">
    <subcellularLocation>
        <location evidence="2">Nucleus</location>
    </subcellularLocation>
</comment>
<dbReference type="InterPro" id="IPR027806">
    <property type="entry name" value="HARBI1_dom"/>
</dbReference>
<dbReference type="Proteomes" id="UP001529510">
    <property type="component" value="Unassembled WGS sequence"/>
</dbReference>
<evidence type="ECO:0000256" key="6">
    <source>
        <dbReference type="ARBA" id="ARBA00022801"/>
    </source>
</evidence>
<dbReference type="EMBL" id="JAMKFB020000189">
    <property type="protein sequence ID" value="KAL0152628.1"/>
    <property type="molecule type" value="Genomic_DNA"/>
</dbReference>
<comment type="caution">
    <text evidence="10">The sequence shown here is derived from an EMBL/GenBank/DDBJ whole genome shotgun (WGS) entry which is preliminary data.</text>
</comment>
<evidence type="ECO:0000259" key="9">
    <source>
        <dbReference type="Pfam" id="PF13359"/>
    </source>
</evidence>
<name>A0ABD0MX22_CIRMR</name>
<proteinExistence type="inferred from homology"/>
<dbReference type="GO" id="GO:0046872">
    <property type="term" value="F:metal ion binding"/>
    <property type="evidence" value="ECO:0007669"/>
    <property type="project" value="UniProtKB-KW"/>
</dbReference>